<sequence length="95" mass="11330">MIDLDRAKLHCRVDHDDEDEIFRDLIAEADEVIENDLDRKIIINEADRSNDCDLLDNKWLDSARLIYIQYRYSRSLEDKPQAYLSLLQKFRIMGV</sequence>
<accession>A0A0N9VE12</accession>
<dbReference type="Proteomes" id="UP000064939">
    <property type="component" value="Chromosome"/>
</dbReference>
<dbReference type="InterPro" id="IPR021146">
    <property type="entry name" value="Phage_gp6-like_head-tail"/>
</dbReference>
<evidence type="ECO:0000313" key="2">
    <source>
        <dbReference type="Proteomes" id="UP000064939"/>
    </source>
</evidence>
<dbReference type="KEGG" id="aei:AOY20_08645"/>
<evidence type="ECO:0000313" key="1">
    <source>
        <dbReference type="EMBL" id="ALH95586.1"/>
    </source>
</evidence>
<dbReference type="Gene3D" id="1.10.3230.30">
    <property type="entry name" value="Phage gp6-like head-tail connector protein"/>
    <property type="match status" value="1"/>
</dbReference>
<dbReference type="AlphaFoldDB" id="A0A0N9VE12"/>
<protein>
    <recommendedName>
        <fullName evidence="3">Phage gp6-like head-tail connector protein</fullName>
    </recommendedName>
</protein>
<dbReference type="RefSeq" id="WP_054581477.1">
    <property type="nucleotide sequence ID" value="NZ_CP012808.1"/>
</dbReference>
<organism evidence="1 2">
    <name type="scientific">Acinetobacter equi</name>
    <dbReference type="NCBI Taxonomy" id="1324350"/>
    <lineage>
        <taxon>Bacteria</taxon>
        <taxon>Pseudomonadati</taxon>
        <taxon>Pseudomonadota</taxon>
        <taxon>Gammaproteobacteria</taxon>
        <taxon>Moraxellales</taxon>
        <taxon>Moraxellaceae</taxon>
        <taxon>Acinetobacter</taxon>
    </lineage>
</organism>
<gene>
    <name evidence="1" type="ORF">AOY20_08645</name>
</gene>
<dbReference type="EMBL" id="CP012808">
    <property type="protein sequence ID" value="ALH95586.1"/>
    <property type="molecule type" value="Genomic_DNA"/>
</dbReference>
<dbReference type="Pfam" id="PF05135">
    <property type="entry name" value="Phage_connect_1"/>
    <property type="match status" value="1"/>
</dbReference>
<keyword evidence="2" id="KW-1185">Reference proteome</keyword>
<name>A0A0N9VE12_9GAMM</name>
<dbReference type="STRING" id="1324350.AOY20_08645"/>
<dbReference type="NCBIfam" id="TIGR01560">
    <property type="entry name" value="put_DNA_pack"/>
    <property type="match status" value="1"/>
</dbReference>
<dbReference type="OrthoDB" id="8452319at2"/>
<evidence type="ECO:0008006" key="3">
    <source>
        <dbReference type="Google" id="ProtNLM"/>
    </source>
</evidence>
<proteinExistence type="predicted"/>
<reference evidence="1 2" key="1">
    <citation type="journal article" date="2015" name="Int. J. Syst. Evol. Microbiol.">
        <title>Acinetobacter equi sp. nov. isolated from horse faeces.</title>
        <authorList>
            <person name="Poppel M.T."/>
            <person name="Skiebe E."/>
            <person name="Laue M."/>
            <person name="Bergmann H."/>
            <person name="Ebersberger I."/>
            <person name="Garn T."/>
            <person name="Fruth A."/>
            <person name="Baumgardt S."/>
            <person name="Busse H.J."/>
            <person name="Wilharm G."/>
        </authorList>
    </citation>
    <scope>NUCLEOTIDE SEQUENCE [LARGE SCALE GENOMIC DNA]</scope>
    <source>
        <strain evidence="1 2">114</strain>
    </source>
</reference>
<dbReference type="CDD" id="cd08054">
    <property type="entry name" value="gp6"/>
    <property type="match status" value="1"/>
</dbReference>
<dbReference type="InterPro" id="IPR006450">
    <property type="entry name" value="Phage_HK97_gp6-like"/>
</dbReference>